<accession>T1BX63</accession>
<comment type="caution">
    <text evidence="2">The sequence shown here is derived from an EMBL/GenBank/DDBJ whole genome shotgun (WGS) entry which is preliminary data.</text>
</comment>
<dbReference type="InterPro" id="IPR023393">
    <property type="entry name" value="START-like_dom_sf"/>
</dbReference>
<reference evidence="2" key="1">
    <citation type="submission" date="2013-08" db="EMBL/GenBank/DDBJ databases">
        <authorList>
            <person name="Mendez C."/>
            <person name="Richter M."/>
            <person name="Ferrer M."/>
            <person name="Sanchez J."/>
        </authorList>
    </citation>
    <scope>NUCLEOTIDE SEQUENCE</scope>
</reference>
<protein>
    <recommendedName>
        <fullName evidence="3">Carbon monoxide dehydrogenase subunit G</fullName>
    </recommendedName>
</protein>
<proteinExistence type="predicted"/>
<dbReference type="Gene3D" id="3.30.530.20">
    <property type="match status" value="1"/>
</dbReference>
<sequence>DEQGRTATILLKAREERGQGSAVATVRNHLEATPDGTRVVVETDLQITGPQALFGKGVLEDVGSRVLDEFSRRLEERIAAEARGVPSGADLGGDGAGDSLRVDSHHGAGDEALDLGRVVARSMLDRTAKIAGAVVALSLVVALVRCCWQRGQASRPCRRADEGG</sequence>
<dbReference type="SUPFAM" id="SSF55961">
    <property type="entry name" value="Bet v1-like"/>
    <property type="match status" value="1"/>
</dbReference>
<evidence type="ECO:0000256" key="1">
    <source>
        <dbReference type="SAM" id="MobiDB-lite"/>
    </source>
</evidence>
<dbReference type="EMBL" id="AUZY01005673">
    <property type="protein sequence ID" value="EQD57729.1"/>
    <property type="molecule type" value="Genomic_DNA"/>
</dbReference>
<feature type="non-terminal residue" evidence="2">
    <location>
        <position position="1"/>
    </location>
</feature>
<feature type="region of interest" description="Disordered" evidence="1">
    <location>
        <begin position="85"/>
        <end position="104"/>
    </location>
</feature>
<evidence type="ECO:0000313" key="2">
    <source>
        <dbReference type="EMBL" id="EQD57729.1"/>
    </source>
</evidence>
<name>T1BX63_9ZZZZ</name>
<dbReference type="AlphaFoldDB" id="T1BX63"/>
<evidence type="ECO:0008006" key="3">
    <source>
        <dbReference type="Google" id="ProtNLM"/>
    </source>
</evidence>
<organism evidence="2">
    <name type="scientific">mine drainage metagenome</name>
    <dbReference type="NCBI Taxonomy" id="410659"/>
    <lineage>
        <taxon>unclassified sequences</taxon>
        <taxon>metagenomes</taxon>
        <taxon>ecological metagenomes</taxon>
    </lineage>
</organism>
<reference evidence="2" key="2">
    <citation type="journal article" date="2014" name="ISME J.">
        <title>Microbial stratification in low pH oxic and suboxic macroscopic growths along an acid mine drainage.</title>
        <authorList>
            <person name="Mendez-Garcia C."/>
            <person name="Mesa V."/>
            <person name="Sprenger R.R."/>
            <person name="Richter M."/>
            <person name="Diez M.S."/>
            <person name="Solano J."/>
            <person name="Bargiela R."/>
            <person name="Golyshina O.V."/>
            <person name="Manteca A."/>
            <person name="Ramos J.L."/>
            <person name="Gallego J.R."/>
            <person name="Llorente I."/>
            <person name="Martins Dos Santos V.A."/>
            <person name="Jensen O.N."/>
            <person name="Pelaez A.I."/>
            <person name="Sanchez J."/>
            <person name="Ferrer M."/>
        </authorList>
    </citation>
    <scope>NUCLEOTIDE SEQUENCE</scope>
</reference>
<gene>
    <name evidence="2" type="ORF">B1B_08665</name>
</gene>